<proteinExistence type="predicted"/>
<dbReference type="InterPro" id="IPR036390">
    <property type="entry name" value="WH_DNA-bd_sf"/>
</dbReference>
<reference evidence="5" key="1">
    <citation type="submission" date="2023-03" db="EMBL/GenBank/DDBJ databases">
        <title>Edaphobacter sp.</title>
        <authorList>
            <person name="Huber K.J."/>
            <person name="Papendorf J."/>
            <person name="Pilke C."/>
            <person name="Bunk B."/>
            <person name="Sproeer C."/>
            <person name="Pester M."/>
        </authorList>
    </citation>
    <scope>NUCLEOTIDE SEQUENCE</scope>
    <source>
        <strain evidence="5">DSM 110680</strain>
    </source>
</reference>
<keyword evidence="1" id="KW-0805">Transcription regulation</keyword>
<dbReference type="EMBL" id="CP121196">
    <property type="protein sequence ID" value="XBH15461.1"/>
    <property type="molecule type" value="Genomic_DNA"/>
</dbReference>
<evidence type="ECO:0000256" key="2">
    <source>
        <dbReference type="ARBA" id="ARBA00023125"/>
    </source>
</evidence>
<evidence type="ECO:0000259" key="4">
    <source>
        <dbReference type="PROSITE" id="PS50995"/>
    </source>
</evidence>
<dbReference type="Gene3D" id="1.10.10.10">
    <property type="entry name" value="Winged helix-like DNA-binding domain superfamily/Winged helix DNA-binding domain"/>
    <property type="match status" value="1"/>
</dbReference>
<organism evidence="5">
    <name type="scientific">Telmatobacter sp. DSM 110680</name>
    <dbReference type="NCBI Taxonomy" id="3036704"/>
    <lineage>
        <taxon>Bacteria</taxon>
        <taxon>Pseudomonadati</taxon>
        <taxon>Acidobacteriota</taxon>
        <taxon>Terriglobia</taxon>
        <taxon>Terriglobales</taxon>
        <taxon>Acidobacteriaceae</taxon>
        <taxon>Telmatobacter</taxon>
    </lineage>
</organism>
<dbReference type="Pfam" id="PF01047">
    <property type="entry name" value="MarR"/>
    <property type="match status" value="1"/>
</dbReference>
<evidence type="ECO:0000256" key="1">
    <source>
        <dbReference type="ARBA" id="ARBA00023015"/>
    </source>
</evidence>
<dbReference type="RefSeq" id="WP_348260694.1">
    <property type="nucleotide sequence ID" value="NZ_CP121196.1"/>
</dbReference>
<dbReference type="PROSITE" id="PS50995">
    <property type="entry name" value="HTH_MARR_2"/>
    <property type="match status" value="1"/>
</dbReference>
<dbReference type="GO" id="GO:0003700">
    <property type="term" value="F:DNA-binding transcription factor activity"/>
    <property type="evidence" value="ECO:0007669"/>
    <property type="project" value="InterPro"/>
</dbReference>
<dbReference type="InterPro" id="IPR023187">
    <property type="entry name" value="Tscrpt_reg_MarR-type_CS"/>
</dbReference>
<dbReference type="PROSITE" id="PS01117">
    <property type="entry name" value="HTH_MARR_1"/>
    <property type="match status" value="1"/>
</dbReference>
<evidence type="ECO:0000256" key="3">
    <source>
        <dbReference type="ARBA" id="ARBA00023163"/>
    </source>
</evidence>
<dbReference type="InterPro" id="IPR000835">
    <property type="entry name" value="HTH_MarR-typ"/>
</dbReference>
<dbReference type="SUPFAM" id="SSF46785">
    <property type="entry name" value="Winged helix' DNA-binding domain"/>
    <property type="match status" value="1"/>
</dbReference>
<dbReference type="PANTHER" id="PTHR39515">
    <property type="entry name" value="CONSERVED PROTEIN"/>
    <property type="match status" value="1"/>
</dbReference>
<protein>
    <submittedName>
        <fullName evidence="5">MarR family transcriptional regulator</fullName>
    </submittedName>
</protein>
<sequence length="146" mass="15703">MSIQIPEDAKILADQLHSAAIHLLRKLRREDAASGLNAPRLSALSVVVFAGPVTLGYLAAAEQVRPPTMTRIVDALAEQGLVVKKKNAQDGRSTLIHATAAGKKLLLQGRERRVRALAAQIAALGFDDRKMLEDAGEILRRVIAAI</sequence>
<dbReference type="AlphaFoldDB" id="A0AAU7DDK8"/>
<gene>
    <name evidence="5" type="ORF">P8935_12870</name>
</gene>
<evidence type="ECO:0000313" key="5">
    <source>
        <dbReference type="EMBL" id="XBH15461.1"/>
    </source>
</evidence>
<dbReference type="SMART" id="SM00347">
    <property type="entry name" value="HTH_MARR"/>
    <property type="match status" value="1"/>
</dbReference>
<dbReference type="PANTHER" id="PTHR39515:SF2">
    <property type="entry name" value="HTH-TYPE TRANSCRIPTIONAL REGULATOR RV0880"/>
    <property type="match status" value="1"/>
</dbReference>
<dbReference type="InterPro" id="IPR052526">
    <property type="entry name" value="HTH-type_Bedaq_tolerance"/>
</dbReference>
<feature type="domain" description="HTH marR-type" evidence="4">
    <location>
        <begin position="9"/>
        <end position="144"/>
    </location>
</feature>
<name>A0AAU7DDK8_9BACT</name>
<dbReference type="InterPro" id="IPR036388">
    <property type="entry name" value="WH-like_DNA-bd_sf"/>
</dbReference>
<keyword evidence="2" id="KW-0238">DNA-binding</keyword>
<keyword evidence="3" id="KW-0804">Transcription</keyword>
<accession>A0AAU7DDK8</accession>
<dbReference type="GO" id="GO:0003677">
    <property type="term" value="F:DNA binding"/>
    <property type="evidence" value="ECO:0007669"/>
    <property type="project" value="UniProtKB-KW"/>
</dbReference>